<dbReference type="OrthoDB" id="887148at2"/>
<keyword evidence="1" id="KW-0472">Membrane</keyword>
<evidence type="ECO:0000256" key="1">
    <source>
        <dbReference type="SAM" id="Phobius"/>
    </source>
</evidence>
<protein>
    <recommendedName>
        <fullName evidence="4">DUF3311 domain-containing protein</fullName>
    </recommendedName>
</protein>
<comment type="caution">
    <text evidence="2">The sequence shown here is derived from an EMBL/GenBank/DDBJ whole genome shotgun (WGS) entry which is preliminary data.</text>
</comment>
<keyword evidence="1" id="KW-1133">Transmembrane helix</keyword>
<evidence type="ECO:0008006" key="4">
    <source>
        <dbReference type="Google" id="ProtNLM"/>
    </source>
</evidence>
<reference evidence="2 3" key="1">
    <citation type="submission" date="2015-11" db="EMBL/GenBank/DDBJ databases">
        <title>Solirubrum puertoriconensis gen. nov. an environmental bacteria isolated in Puerto Rico.</title>
        <authorList>
            <person name="Cuebas-Irizarry M.F."/>
            <person name="Montalvo-Rodriguez R."/>
        </authorList>
    </citation>
    <scope>NUCLEOTIDE SEQUENCE [LARGE SCALE GENOMIC DNA]</scope>
    <source>
        <strain evidence="2 3">MC1A</strain>
    </source>
</reference>
<accession>A0A9X0HKV7</accession>
<dbReference type="RefSeq" id="WP_059071264.1">
    <property type="nucleotide sequence ID" value="NZ_LNAL01000007.1"/>
</dbReference>
<name>A0A9X0HKV7_SOLP1</name>
<dbReference type="Proteomes" id="UP000054223">
    <property type="component" value="Unassembled WGS sequence"/>
</dbReference>
<feature type="transmembrane region" description="Helical" evidence="1">
    <location>
        <begin position="18"/>
        <end position="37"/>
    </location>
</feature>
<keyword evidence="1" id="KW-0812">Transmembrane</keyword>
<sequence length="74" mass="8439">MQPSSAPEQAEQRRGQRLLFIAALCTVLLTFPLLAIVDRPLRFSGVPVLYLYILAVWLLVVLLTGWLVRHKTEH</sequence>
<proteinExistence type="predicted"/>
<feature type="transmembrane region" description="Helical" evidence="1">
    <location>
        <begin position="49"/>
        <end position="68"/>
    </location>
</feature>
<evidence type="ECO:0000313" key="2">
    <source>
        <dbReference type="EMBL" id="KUG07641.1"/>
    </source>
</evidence>
<gene>
    <name evidence="2" type="ORF">ASU33_15035</name>
</gene>
<evidence type="ECO:0000313" key="3">
    <source>
        <dbReference type="Proteomes" id="UP000054223"/>
    </source>
</evidence>
<dbReference type="EMBL" id="LNAL01000007">
    <property type="protein sequence ID" value="KUG07641.1"/>
    <property type="molecule type" value="Genomic_DNA"/>
</dbReference>
<keyword evidence="3" id="KW-1185">Reference proteome</keyword>
<organism evidence="2 3">
    <name type="scientific">Solirubrum puertoriconensis</name>
    <dbReference type="NCBI Taxonomy" id="1751427"/>
    <lineage>
        <taxon>Bacteria</taxon>
        <taxon>Pseudomonadati</taxon>
        <taxon>Bacteroidota</taxon>
        <taxon>Cytophagia</taxon>
        <taxon>Cytophagales</taxon>
    </lineage>
</organism>
<dbReference type="AlphaFoldDB" id="A0A9X0HKV7"/>